<keyword evidence="3" id="KW-1185">Reference proteome</keyword>
<reference evidence="2 3" key="1">
    <citation type="submission" date="2017-07" db="EMBL/GenBank/DDBJ databases">
        <title>Genome sequencing and assembly of Paenibacillus rigui.</title>
        <authorList>
            <person name="Mayilraj S."/>
        </authorList>
    </citation>
    <scope>NUCLEOTIDE SEQUENCE [LARGE SCALE GENOMIC DNA]</scope>
    <source>
        <strain evidence="2 3">JCM 16352</strain>
    </source>
</reference>
<protein>
    <submittedName>
        <fullName evidence="2">Uncharacterized protein</fullName>
    </submittedName>
</protein>
<dbReference type="OrthoDB" id="1796298at2"/>
<dbReference type="EMBL" id="NMQW01000056">
    <property type="protein sequence ID" value="OXM82847.1"/>
    <property type="molecule type" value="Genomic_DNA"/>
</dbReference>
<accession>A0A229UHG3</accession>
<sequence length="164" mass="19051">MLRNNKEKRDLERAAAQIFIDIYNNNHDPKLRLLYQRERPDAVVQVQDATLRPIGIEITHLFYDSEEAKMLLGRSKASSHSMELIELLVKELNNRIQVKEAKISTYSSEYPIALLIRNASPAFGMSEILREKHLIYKPQGKFTHVWFLSRDGSSEWLLKDLNGL</sequence>
<keyword evidence="1" id="KW-0175">Coiled coil</keyword>
<evidence type="ECO:0000313" key="2">
    <source>
        <dbReference type="EMBL" id="OXM82847.1"/>
    </source>
</evidence>
<gene>
    <name evidence="2" type="ORF">CF651_28835</name>
</gene>
<dbReference type="AlphaFoldDB" id="A0A229UHG3"/>
<evidence type="ECO:0000256" key="1">
    <source>
        <dbReference type="SAM" id="Coils"/>
    </source>
</evidence>
<evidence type="ECO:0000313" key="3">
    <source>
        <dbReference type="Proteomes" id="UP000215509"/>
    </source>
</evidence>
<name>A0A229UHG3_9BACL</name>
<feature type="coiled-coil region" evidence="1">
    <location>
        <begin position="82"/>
        <end position="109"/>
    </location>
</feature>
<dbReference type="RefSeq" id="WP_094018321.1">
    <property type="nucleotide sequence ID" value="NZ_NMQW01000056.1"/>
</dbReference>
<proteinExistence type="predicted"/>
<organism evidence="2 3">
    <name type="scientific">Paenibacillus rigui</name>
    <dbReference type="NCBI Taxonomy" id="554312"/>
    <lineage>
        <taxon>Bacteria</taxon>
        <taxon>Bacillati</taxon>
        <taxon>Bacillota</taxon>
        <taxon>Bacilli</taxon>
        <taxon>Bacillales</taxon>
        <taxon>Paenibacillaceae</taxon>
        <taxon>Paenibacillus</taxon>
    </lineage>
</organism>
<comment type="caution">
    <text evidence="2">The sequence shown here is derived from an EMBL/GenBank/DDBJ whole genome shotgun (WGS) entry which is preliminary data.</text>
</comment>
<dbReference type="Proteomes" id="UP000215509">
    <property type="component" value="Unassembled WGS sequence"/>
</dbReference>